<organism evidence="2 3">
    <name type="scientific">Candidatus Fimiplasma intestinipullorum</name>
    <dbReference type="NCBI Taxonomy" id="2840825"/>
    <lineage>
        <taxon>Bacteria</taxon>
        <taxon>Bacillati</taxon>
        <taxon>Bacillota</taxon>
        <taxon>Clostridia</taxon>
        <taxon>Eubacteriales</taxon>
        <taxon>Candidatus Fimiplasma</taxon>
    </lineage>
</organism>
<dbReference type="InterPro" id="IPR029058">
    <property type="entry name" value="AB_hydrolase_fold"/>
</dbReference>
<reference evidence="2" key="2">
    <citation type="journal article" date="2021" name="PeerJ">
        <title>Extensive microbial diversity within the chicken gut microbiome revealed by metagenomics and culture.</title>
        <authorList>
            <person name="Gilroy R."/>
            <person name="Ravi A."/>
            <person name="Getino M."/>
            <person name="Pursley I."/>
            <person name="Horton D.L."/>
            <person name="Alikhan N.F."/>
            <person name="Baker D."/>
            <person name="Gharbi K."/>
            <person name="Hall N."/>
            <person name="Watson M."/>
            <person name="Adriaenssens E.M."/>
            <person name="Foster-Nyarko E."/>
            <person name="Jarju S."/>
            <person name="Secka A."/>
            <person name="Antonio M."/>
            <person name="Oren A."/>
            <person name="Chaudhuri R.R."/>
            <person name="La Ragione R."/>
            <person name="Hildebrand F."/>
            <person name="Pallen M.J."/>
        </authorList>
    </citation>
    <scope>NUCLEOTIDE SEQUENCE</scope>
    <source>
        <strain evidence="2">CHK195-11698</strain>
    </source>
</reference>
<reference evidence="2" key="1">
    <citation type="submission" date="2020-10" db="EMBL/GenBank/DDBJ databases">
        <authorList>
            <person name="Gilroy R."/>
        </authorList>
    </citation>
    <scope>NUCLEOTIDE SEQUENCE</scope>
    <source>
        <strain evidence="2">CHK195-11698</strain>
    </source>
</reference>
<dbReference type="PANTHER" id="PTHR43358">
    <property type="entry name" value="ALPHA/BETA-HYDROLASE"/>
    <property type="match status" value="1"/>
</dbReference>
<evidence type="ECO:0000313" key="2">
    <source>
        <dbReference type="EMBL" id="HIU13688.1"/>
    </source>
</evidence>
<name>A0A9D1HNC1_9FIRM</name>
<sequence>MSYVKKSAIALGLLAGMGAWKIGKKKYAHSLYDMAFSIHRRPPDQDSWLYAMPYETWHLENKSHLQLQGYYLDRPEADFTMVILHGYHDDAFRMSSYAKTFYETFNCDLFLPDLRGHGASQGDVVGYGWLDKEDVKEWLVRLHEAHPGRPIVLFGLSMGGACITYLASEELVSEVKCLVEDCGYSSLYQELDFQCRQYNHLPLRLFAKEVDAIIRQKAGFSMYEADGLASVAKARLPMMFIHGLDDDVVPSQMVFDLYNACNQEKQLFFVKEADHASALQEDKRAYLDVLKQFIDSHL</sequence>
<dbReference type="GO" id="GO:0016787">
    <property type="term" value="F:hydrolase activity"/>
    <property type="evidence" value="ECO:0007669"/>
    <property type="project" value="UniProtKB-KW"/>
</dbReference>
<dbReference type="InterPro" id="IPR022742">
    <property type="entry name" value="Hydrolase_4"/>
</dbReference>
<evidence type="ECO:0000313" key="3">
    <source>
        <dbReference type="Proteomes" id="UP000824175"/>
    </source>
</evidence>
<keyword evidence="2" id="KW-0378">Hydrolase</keyword>
<dbReference type="InterPro" id="IPR052920">
    <property type="entry name" value="DNA-binding_regulatory"/>
</dbReference>
<gene>
    <name evidence="2" type="ORF">IAD15_06420</name>
</gene>
<dbReference type="Gene3D" id="3.40.50.1820">
    <property type="entry name" value="alpha/beta hydrolase"/>
    <property type="match status" value="1"/>
</dbReference>
<dbReference type="Proteomes" id="UP000824175">
    <property type="component" value="Unassembled WGS sequence"/>
</dbReference>
<feature type="domain" description="Serine aminopeptidase S33" evidence="1">
    <location>
        <begin position="77"/>
        <end position="169"/>
    </location>
</feature>
<dbReference type="SUPFAM" id="SSF53474">
    <property type="entry name" value="alpha/beta-Hydrolases"/>
    <property type="match status" value="1"/>
</dbReference>
<protein>
    <submittedName>
        <fullName evidence="2">Alpha/beta hydrolase</fullName>
    </submittedName>
</protein>
<dbReference type="EMBL" id="DVMJ01000053">
    <property type="protein sequence ID" value="HIU13688.1"/>
    <property type="molecule type" value="Genomic_DNA"/>
</dbReference>
<proteinExistence type="predicted"/>
<evidence type="ECO:0000259" key="1">
    <source>
        <dbReference type="Pfam" id="PF12146"/>
    </source>
</evidence>
<dbReference type="PANTHER" id="PTHR43358:SF4">
    <property type="entry name" value="ALPHA_BETA HYDROLASE FOLD-1 DOMAIN-CONTAINING PROTEIN"/>
    <property type="match status" value="1"/>
</dbReference>
<dbReference type="Pfam" id="PF12146">
    <property type="entry name" value="Hydrolase_4"/>
    <property type="match status" value="1"/>
</dbReference>
<comment type="caution">
    <text evidence="2">The sequence shown here is derived from an EMBL/GenBank/DDBJ whole genome shotgun (WGS) entry which is preliminary data.</text>
</comment>
<dbReference type="AlphaFoldDB" id="A0A9D1HNC1"/>
<accession>A0A9D1HNC1</accession>